<evidence type="ECO:0000256" key="3">
    <source>
        <dbReference type="ARBA" id="ARBA00022692"/>
    </source>
</evidence>
<keyword evidence="14" id="KW-1185">Reference proteome</keyword>
<evidence type="ECO:0000256" key="2">
    <source>
        <dbReference type="ARBA" id="ARBA00006780"/>
    </source>
</evidence>
<organism evidence="13 14">
    <name type="scientific">Drechmeria coniospora</name>
    <name type="common">Nematophagous fungus</name>
    <name type="synonym">Meria coniospora</name>
    <dbReference type="NCBI Taxonomy" id="98403"/>
    <lineage>
        <taxon>Eukaryota</taxon>
        <taxon>Fungi</taxon>
        <taxon>Dikarya</taxon>
        <taxon>Ascomycota</taxon>
        <taxon>Pezizomycotina</taxon>
        <taxon>Sordariomycetes</taxon>
        <taxon>Hypocreomycetidae</taxon>
        <taxon>Hypocreales</taxon>
        <taxon>Ophiocordycipitaceae</taxon>
        <taxon>Drechmeria</taxon>
    </lineage>
</organism>
<comment type="similarity">
    <text evidence="2 11">Belongs to the CBP4 family.</text>
</comment>
<keyword evidence="3" id="KW-0812">Transmembrane</keyword>
<evidence type="ECO:0000256" key="8">
    <source>
        <dbReference type="ARBA" id="ARBA00023186"/>
    </source>
</evidence>
<dbReference type="InParanoid" id="A0A151GRQ9"/>
<evidence type="ECO:0000256" key="11">
    <source>
        <dbReference type="RuleBase" id="RU368005"/>
    </source>
</evidence>
<evidence type="ECO:0000313" key="14">
    <source>
        <dbReference type="Proteomes" id="UP000076580"/>
    </source>
</evidence>
<dbReference type="PANTHER" id="PTHR28202">
    <property type="entry name" value="ASSEMBLY FACTOR CBP4"/>
    <property type="match status" value="1"/>
</dbReference>
<dbReference type="RefSeq" id="XP_040659147.1">
    <property type="nucleotide sequence ID" value="XM_040798264.1"/>
</dbReference>
<evidence type="ECO:0000256" key="10">
    <source>
        <dbReference type="ARBA" id="ARBA00031521"/>
    </source>
</evidence>
<evidence type="ECO:0000256" key="12">
    <source>
        <dbReference type="SAM" id="MobiDB-lite"/>
    </source>
</evidence>
<feature type="region of interest" description="Disordered" evidence="12">
    <location>
        <begin position="92"/>
        <end position="176"/>
    </location>
</feature>
<keyword evidence="8 11" id="KW-0143">Chaperone</keyword>
<protein>
    <recommendedName>
        <fullName evidence="10 11">Cytochrome b mRNA-processing protein 4</fullName>
    </recommendedName>
</protein>
<evidence type="ECO:0000256" key="9">
    <source>
        <dbReference type="ARBA" id="ARBA00025413"/>
    </source>
</evidence>
<evidence type="ECO:0000256" key="7">
    <source>
        <dbReference type="ARBA" id="ARBA00023136"/>
    </source>
</evidence>
<keyword evidence="7" id="KW-0472">Membrane</keyword>
<comment type="subcellular location">
    <subcellularLocation>
        <location evidence="1 11">Mitochondrion inner membrane</location>
        <topology evidence="1 11">Single-pass membrane protein</topology>
    </subcellularLocation>
</comment>
<keyword evidence="5" id="KW-1133">Transmembrane helix</keyword>
<accession>A0A151GRQ9</accession>
<reference evidence="13 14" key="1">
    <citation type="journal article" date="2016" name="Sci. Rep.">
        <title>Insights into Adaptations to a Near-Obligate Nematode Endoparasitic Lifestyle from the Finished Genome of Drechmeria coniospora.</title>
        <authorList>
            <person name="Zhang L."/>
            <person name="Zhou Z."/>
            <person name="Guo Q."/>
            <person name="Fokkens L."/>
            <person name="Miskei M."/>
            <person name="Pocsi I."/>
            <person name="Zhang W."/>
            <person name="Chen M."/>
            <person name="Wang L."/>
            <person name="Sun Y."/>
            <person name="Donzelli B.G."/>
            <person name="Gibson D.M."/>
            <person name="Nelson D.R."/>
            <person name="Luo J.G."/>
            <person name="Rep M."/>
            <person name="Liu H."/>
            <person name="Yang S."/>
            <person name="Wang J."/>
            <person name="Krasnoff S.B."/>
            <person name="Xu Y."/>
            <person name="Molnar I."/>
            <person name="Lin M."/>
        </authorList>
    </citation>
    <scope>NUCLEOTIDE SEQUENCE [LARGE SCALE GENOMIC DNA]</scope>
    <source>
        <strain evidence="13 14">ARSEF 6962</strain>
    </source>
</reference>
<evidence type="ECO:0000256" key="6">
    <source>
        <dbReference type="ARBA" id="ARBA00023128"/>
    </source>
</evidence>
<comment type="function">
    <text evidence="9 11">Essential for the assembly of ubiquinol-cytochrome c reductase. It has a direct effect on the correct occurrence of the Rieske protein, core 4, core 5 and apocytochrome b.</text>
</comment>
<dbReference type="EMBL" id="LAYC01000001">
    <property type="protein sequence ID" value="KYK59795.1"/>
    <property type="molecule type" value="Genomic_DNA"/>
</dbReference>
<gene>
    <name evidence="13" type="ORF">DCS_00929</name>
</gene>
<evidence type="ECO:0000256" key="5">
    <source>
        <dbReference type="ARBA" id="ARBA00022989"/>
    </source>
</evidence>
<dbReference type="GO" id="GO:0005743">
    <property type="term" value="C:mitochondrial inner membrane"/>
    <property type="evidence" value="ECO:0007669"/>
    <property type="project" value="UniProtKB-SubCell"/>
</dbReference>
<name>A0A151GRQ9_DRECN</name>
<proteinExistence type="inferred from homology"/>
<evidence type="ECO:0000256" key="1">
    <source>
        <dbReference type="ARBA" id="ARBA00004434"/>
    </source>
</evidence>
<feature type="compositionally biased region" description="Low complexity" evidence="12">
    <location>
        <begin position="95"/>
        <end position="107"/>
    </location>
</feature>
<sequence>MAAKKAVNWKLWSKVLIGGAAVSVGGPAFTYWLTPTEEQLRARYNPELLQRSIEGREEKEQEFDEFVTRLKAYAKSDKPIWVVVKEEDERRKKQALAAGKAQQQEASAQREEMRRQAGLGAKGQKRESGVAGLYNTNDAQVGSAAAGDGTAEESQRWCWPPVASQLDADSKRHGRSAVWEYELPT</sequence>
<comment type="caution">
    <text evidence="13">The sequence shown here is derived from an EMBL/GenBank/DDBJ whole genome shotgun (WGS) entry which is preliminary data.</text>
</comment>
<evidence type="ECO:0000313" key="13">
    <source>
        <dbReference type="EMBL" id="KYK59795.1"/>
    </source>
</evidence>
<dbReference type="InterPro" id="IPR012420">
    <property type="entry name" value="Cbp4"/>
</dbReference>
<evidence type="ECO:0000256" key="4">
    <source>
        <dbReference type="ARBA" id="ARBA00022792"/>
    </source>
</evidence>
<dbReference type="GeneID" id="63713572"/>
<keyword evidence="6 11" id="KW-0496">Mitochondrion</keyword>
<dbReference type="Proteomes" id="UP000076580">
    <property type="component" value="Chromosome 01"/>
</dbReference>
<dbReference type="AlphaFoldDB" id="A0A151GRQ9"/>
<keyword evidence="4 11" id="KW-0999">Mitochondrion inner membrane</keyword>
<dbReference type="Pfam" id="PF07960">
    <property type="entry name" value="CBP4"/>
    <property type="match status" value="1"/>
</dbReference>
<dbReference type="GO" id="GO:0034551">
    <property type="term" value="P:mitochondrial respiratory chain complex III assembly"/>
    <property type="evidence" value="ECO:0007669"/>
    <property type="project" value="TreeGrafter"/>
</dbReference>
<dbReference type="PANTHER" id="PTHR28202:SF1">
    <property type="entry name" value="ASSEMBLY FACTOR CBP4"/>
    <property type="match status" value="1"/>
</dbReference>